<dbReference type="GO" id="GO:0000978">
    <property type="term" value="F:RNA polymerase II cis-regulatory region sequence-specific DNA binding"/>
    <property type="evidence" value="ECO:0007669"/>
    <property type="project" value="InterPro"/>
</dbReference>
<dbReference type="SMART" id="SM00355">
    <property type="entry name" value="ZnF_C2H2"/>
    <property type="match status" value="2"/>
</dbReference>
<dbReference type="GO" id="GO:0000785">
    <property type="term" value="C:chromatin"/>
    <property type="evidence" value="ECO:0007669"/>
    <property type="project" value="TreeGrafter"/>
</dbReference>
<keyword evidence="5" id="KW-0862">Zinc</keyword>
<dbReference type="GO" id="GO:0008270">
    <property type="term" value="F:zinc ion binding"/>
    <property type="evidence" value="ECO:0007669"/>
    <property type="project" value="UniProtKB-KW"/>
</dbReference>
<sequence>MALSTPSTPRGTKRKLPPPTPEPTVNKRARGRRVPISPDGKTVAGPSGAGKDRPFVCPVDECKKAFTRKEHLERHTVCLHTNTTWWTCTYDPKCTRTFPRRDNFKRHVKTDHPGVVWENPP</sequence>
<reference evidence="10 11" key="1">
    <citation type="submission" date="2014-04" db="EMBL/GenBank/DDBJ databases">
        <authorList>
            <consortium name="DOE Joint Genome Institute"/>
            <person name="Kuo A."/>
            <person name="Kohler A."/>
            <person name="Costa M.D."/>
            <person name="Nagy L.G."/>
            <person name="Floudas D."/>
            <person name="Copeland A."/>
            <person name="Barry K.W."/>
            <person name="Cichocki N."/>
            <person name="Veneault-Fourrey C."/>
            <person name="LaButti K."/>
            <person name="Lindquist E.A."/>
            <person name="Lipzen A."/>
            <person name="Lundell T."/>
            <person name="Morin E."/>
            <person name="Murat C."/>
            <person name="Sun H."/>
            <person name="Tunlid A."/>
            <person name="Henrissat B."/>
            <person name="Grigoriev I.V."/>
            <person name="Hibbett D.S."/>
            <person name="Martin F."/>
            <person name="Nordberg H.P."/>
            <person name="Cantor M.N."/>
            <person name="Hua S.X."/>
        </authorList>
    </citation>
    <scope>NUCLEOTIDE SEQUENCE [LARGE SCALE GENOMIC DNA]</scope>
    <source>
        <strain evidence="10 11">441</strain>
    </source>
</reference>
<proteinExistence type="predicted"/>
<gene>
    <name evidence="10" type="ORF">PISMIDRAFT_88456</name>
</gene>
<reference evidence="11" key="2">
    <citation type="submission" date="2015-01" db="EMBL/GenBank/DDBJ databases">
        <title>Evolutionary Origins and Diversification of the Mycorrhizal Mutualists.</title>
        <authorList>
            <consortium name="DOE Joint Genome Institute"/>
            <consortium name="Mycorrhizal Genomics Consortium"/>
            <person name="Kohler A."/>
            <person name="Kuo A."/>
            <person name="Nagy L.G."/>
            <person name="Floudas D."/>
            <person name="Copeland A."/>
            <person name="Barry K.W."/>
            <person name="Cichocki N."/>
            <person name="Veneault-Fourrey C."/>
            <person name="LaButti K."/>
            <person name="Lindquist E.A."/>
            <person name="Lipzen A."/>
            <person name="Lundell T."/>
            <person name="Morin E."/>
            <person name="Murat C."/>
            <person name="Riley R."/>
            <person name="Ohm R."/>
            <person name="Sun H."/>
            <person name="Tunlid A."/>
            <person name="Henrissat B."/>
            <person name="Grigoriev I.V."/>
            <person name="Hibbett D.S."/>
            <person name="Martin F."/>
        </authorList>
    </citation>
    <scope>NUCLEOTIDE SEQUENCE [LARGE SCALE GENOMIC DNA]</scope>
    <source>
        <strain evidence="11">441</strain>
    </source>
</reference>
<evidence type="ECO:0000256" key="8">
    <source>
        <dbReference type="SAM" id="MobiDB-lite"/>
    </source>
</evidence>
<dbReference type="PANTHER" id="PTHR40626">
    <property type="entry name" value="MIP31509P"/>
    <property type="match status" value="1"/>
</dbReference>
<dbReference type="InterPro" id="IPR051059">
    <property type="entry name" value="VerF-like"/>
</dbReference>
<keyword evidence="11" id="KW-1185">Reference proteome</keyword>
<evidence type="ECO:0000256" key="1">
    <source>
        <dbReference type="ARBA" id="ARBA00004123"/>
    </source>
</evidence>
<dbReference type="Pfam" id="PF00096">
    <property type="entry name" value="zf-C2H2"/>
    <property type="match status" value="2"/>
</dbReference>
<protein>
    <recommendedName>
        <fullName evidence="9">C2H2-type domain-containing protein</fullName>
    </recommendedName>
</protein>
<dbReference type="PROSITE" id="PS00028">
    <property type="entry name" value="ZINC_FINGER_C2H2_1"/>
    <property type="match status" value="1"/>
</dbReference>
<dbReference type="GO" id="GO:0005634">
    <property type="term" value="C:nucleus"/>
    <property type="evidence" value="ECO:0007669"/>
    <property type="project" value="UniProtKB-SubCell"/>
</dbReference>
<dbReference type="SUPFAM" id="SSF57667">
    <property type="entry name" value="beta-beta-alpha zinc fingers"/>
    <property type="match status" value="1"/>
</dbReference>
<dbReference type="Gene3D" id="3.30.160.60">
    <property type="entry name" value="Classic Zinc Finger"/>
    <property type="match status" value="1"/>
</dbReference>
<keyword evidence="6" id="KW-0539">Nucleus</keyword>
<evidence type="ECO:0000256" key="3">
    <source>
        <dbReference type="ARBA" id="ARBA00022737"/>
    </source>
</evidence>
<evidence type="ECO:0000256" key="7">
    <source>
        <dbReference type="PROSITE-ProRule" id="PRU00042"/>
    </source>
</evidence>
<evidence type="ECO:0000256" key="5">
    <source>
        <dbReference type="ARBA" id="ARBA00022833"/>
    </source>
</evidence>
<evidence type="ECO:0000256" key="6">
    <source>
        <dbReference type="ARBA" id="ARBA00023242"/>
    </source>
</evidence>
<dbReference type="OrthoDB" id="6365676at2759"/>
<evidence type="ECO:0000256" key="4">
    <source>
        <dbReference type="ARBA" id="ARBA00022771"/>
    </source>
</evidence>
<dbReference type="InterPro" id="IPR013087">
    <property type="entry name" value="Znf_C2H2_type"/>
</dbReference>
<comment type="subcellular location">
    <subcellularLocation>
        <location evidence="1">Nucleus</location>
    </subcellularLocation>
</comment>
<dbReference type="STRING" id="765257.A0A0D0A5N2"/>
<dbReference type="InterPro" id="IPR036236">
    <property type="entry name" value="Znf_C2H2_sf"/>
</dbReference>
<dbReference type="PANTHER" id="PTHR40626:SF11">
    <property type="entry name" value="ZINC FINGER PROTEIN YPR022C"/>
    <property type="match status" value="1"/>
</dbReference>
<keyword evidence="2" id="KW-0479">Metal-binding</keyword>
<feature type="domain" description="C2H2-type" evidence="9">
    <location>
        <begin position="86"/>
        <end position="114"/>
    </location>
</feature>
<name>A0A0D0A5N2_9AGAM</name>
<feature type="region of interest" description="Disordered" evidence="8">
    <location>
        <begin position="1"/>
        <end position="54"/>
    </location>
</feature>
<accession>A0A0D0A5N2</accession>
<evidence type="ECO:0000256" key="2">
    <source>
        <dbReference type="ARBA" id="ARBA00022723"/>
    </source>
</evidence>
<feature type="compositionally biased region" description="Polar residues" evidence="8">
    <location>
        <begin position="1"/>
        <end position="10"/>
    </location>
</feature>
<dbReference type="Proteomes" id="UP000054018">
    <property type="component" value="Unassembled WGS sequence"/>
</dbReference>
<dbReference type="AlphaFoldDB" id="A0A0D0A5N2"/>
<dbReference type="PROSITE" id="PS50157">
    <property type="entry name" value="ZINC_FINGER_C2H2_2"/>
    <property type="match status" value="2"/>
</dbReference>
<evidence type="ECO:0000259" key="9">
    <source>
        <dbReference type="PROSITE" id="PS50157"/>
    </source>
</evidence>
<organism evidence="10 11">
    <name type="scientific">Pisolithus microcarpus 441</name>
    <dbReference type="NCBI Taxonomy" id="765257"/>
    <lineage>
        <taxon>Eukaryota</taxon>
        <taxon>Fungi</taxon>
        <taxon>Dikarya</taxon>
        <taxon>Basidiomycota</taxon>
        <taxon>Agaricomycotina</taxon>
        <taxon>Agaricomycetes</taxon>
        <taxon>Agaricomycetidae</taxon>
        <taxon>Boletales</taxon>
        <taxon>Sclerodermatineae</taxon>
        <taxon>Pisolithaceae</taxon>
        <taxon>Pisolithus</taxon>
    </lineage>
</organism>
<dbReference type="EMBL" id="KN833688">
    <property type="protein sequence ID" value="KIK29737.1"/>
    <property type="molecule type" value="Genomic_DNA"/>
</dbReference>
<dbReference type="GO" id="GO:0000981">
    <property type="term" value="F:DNA-binding transcription factor activity, RNA polymerase II-specific"/>
    <property type="evidence" value="ECO:0007669"/>
    <property type="project" value="InterPro"/>
</dbReference>
<dbReference type="HOGENOM" id="CLU_127751_1_0_1"/>
<keyword evidence="4 7" id="KW-0863">Zinc-finger</keyword>
<evidence type="ECO:0000313" key="10">
    <source>
        <dbReference type="EMBL" id="KIK29737.1"/>
    </source>
</evidence>
<keyword evidence="3" id="KW-0677">Repeat</keyword>
<evidence type="ECO:0000313" key="11">
    <source>
        <dbReference type="Proteomes" id="UP000054018"/>
    </source>
</evidence>
<feature type="domain" description="C2H2-type" evidence="9">
    <location>
        <begin position="55"/>
        <end position="85"/>
    </location>
</feature>